<keyword evidence="8" id="KW-0238">DNA-binding</keyword>
<keyword evidence="5" id="KW-0378">Hydrolase</keyword>
<evidence type="ECO:0000259" key="12">
    <source>
        <dbReference type="PROSITE" id="PS51199"/>
    </source>
</evidence>
<evidence type="ECO:0000256" key="9">
    <source>
        <dbReference type="ARBA" id="ARBA00023235"/>
    </source>
</evidence>
<keyword evidence="3" id="KW-0235">DNA replication</keyword>
<evidence type="ECO:0000256" key="8">
    <source>
        <dbReference type="ARBA" id="ARBA00023125"/>
    </source>
</evidence>
<evidence type="ECO:0000256" key="6">
    <source>
        <dbReference type="ARBA" id="ARBA00022806"/>
    </source>
</evidence>
<dbReference type="InterPro" id="IPR016136">
    <property type="entry name" value="DNA_helicase_N/primase_C"/>
</dbReference>
<dbReference type="SUPFAM" id="SSF48024">
    <property type="entry name" value="N-terminal domain of DnaB helicase"/>
    <property type="match status" value="1"/>
</dbReference>
<dbReference type="GO" id="GO:0006269">
    <property type="term" value="P:DNA replication, synthesis of primer"/>
    <property type="evidence" value="ECO:0007669"/>
    <property type="project" value="UniProtKB-KW"/>
</dbReference>
<comment type="caution">
    <text evidence="13">The sequence shown here is derived from an EMBL/GenBank/DDBJ whole genome shotgun (WGS) entry which is preliminary data.</text>
</comment>
<reference evidence="13 14" key="1">
    <citation type="submission" date="2020-07" db="EMBL/GenBank/DDBJ databases">
        <title>Draft genome and description of Microvirga mediterraneensis Marseille-Q2068 sp. nov.</title>
        <authorList>
            <person name="Boxberger M."/>
        </authorList>
    </citation>
    <scope>NUCLEOTIDE SEQUENCE [LARGE SCALE GENOMIC DNA]</scope>
    <source>
        <strain evidence="13 14">Marseille-Q2068</strain>
    </source>
</reference>
<dbReference type="Gene3D" id="3.40.50.300">
    <property type="entry name" value="P-loop containing nucleotide triphosphate hydrolases"/>
    <property type="match status" value="1"/>
</dbReference>
<dbReference type="GO" id="GO:1990077">
    <property type="term" value="C:primosome complex"/>
    <property type="evidence" value="ECO:0007669"/>
    <property type="project" value="UniProtKB-KW"/>
</dbReference>
<evidence type="ECO:0000313" key="13">
    <source>
        <dbReference type="EMBL" id="MBA1156912.1"/>
    </source>
</evidence>
<dbReference type="SMART" id="SM00382">
    <property type="entry name" value="AAA"/>
    <property type="match status" value="1"/>
</dbReference>
<sequence>MNMRPEPAEFIEQPHALSAEQGLLGAILHNSDVIDRVRGIVDPEDFHEQVNAAIFRTMCERRDAGENIDGRLVRIAIGDQDLGGITVGEYLARLYAHATTVSNAPDYARAIRHAAMMRKLLAAARDAVAAMSSGAVQDPSRYAAQMIEELDVVATSGTHESLKRVSLGSASQQAIDAALAAREGRIDRGAPYGIPSLDRMTLGMRPGQMIVLAGRPGMGKTTVGVALALNAAKAGHGVYFVSLEMVAQELGERALAAMSFSPRDKQPLSYRDIAKGKDLTDADVWAMQDAQKRLAKLPLTIEQQSGLTISQIAARARQERASMERKGQRLSVIVIDHLGLVKPTGRYSGNRVQELTEITGAIKVLAKELNVAVLVLSQLSREAEKRDDKRPVLSDLRDSGSTEQDADMVMGLFREAYYLEHKSSQTPEDAMKLEACKDIIEVEVLKQRQGPTGRVNLFCAIHCNAVSELSEY</sequence>
<dbReference type="InterPro" id="IPR003593">
    <property type="entry name" value="AAA+_ATPase"/>
</dbReference>
<name>A0A838BPT4_9HYPH</name>
<evidence type="ECO:0000256" key="2">
    <source>
        <dbReference type="ARBA" id="ARBA00022515"/>
    </source>
</evidence>
<feature type="domain" description="SF4 helicase" evidence="12">
    <location>
        <begin position="183"/>
        <end position="472"/>
    </location>
</feature>
<dbReference type="EMBL" id="JACDXJ010000001">
    <property type="protein sequence ID" value="MBA1156912.1"/>
    <property type="molecule type" value="Genomic_DNA"/>
</dbReference>
<dbReference type="GO" id="GO:0016787">
    <property type="term" value="F:hydrolase activity"/>
    <property type="evidence" value="ECO:0007669"/>
    <property type="project" value="UniProtKB-KW"/>
</dbReference>
<evidence type="ECO:0000256" key="11">
    <source>
        <dbReference type="ARBA" id="ARBA00048954"/>
    </source>
</evidence>
<dbReference type="GO" id="GO:0005524">
    <property type="term" value="F:ATP binding"/>
    <property type="evidence" value="ECO:0007669"/>
    <property type="project" value="UniProtKB-KW"/>
</dbReference>
<evidence type="ECO:0000256" key="1">
    <source>
        <dbReference type="ARBA" id="ARBA00008428"/>
    </source>
</evidence>
<dbReference type="InterPro" id="IPR007693">
    <property type="entry name" value="DNA_helicase_DnaB-like_N"/>
</dbReference>
<dbReference type="SUPFAM" id="SSF52540">
    <property type="entry name" value="P-loop containing nucleoside triphosphate hydrolases"/>
    <property type="match status" value="1"/>
</dbReference>
<evidence type="ECO:0000256" key="3">
    <source>
        <dbReference type="ARBA" id="ARBA00022705"/>
    </source>
</evidence>
<dbReference type="AlphaFoldDB" id="A0A838BPT4"/>
<dbReference type="PANTHER" id="PTHR30153">
    <property type="entry name" value="REPLICATIVE DNA HELICASE DNAB"/>
    <property type="match status" value="1"/>
</dbReference>
<dbReference type="GO" id="GO:0003677">
    <property type="term" value="F:DNA binding"/>
    <property type="evidence" value="ECO:0007669"/>
    <property type="project" value="UniProtKB-KW"/>
</dbReference>
<proteinExistence type="inferred from homology"/>
<evidence type="ECO:0000256" key="10">
    <source>
        <dbReference type="ARBA" id="ARBA00044969"/>
    </source>
</evidence>
<evidence type="ECO:0000256" key="5">
    <source>
        <dbReference type="ARBA" id="ARBA00022801"/>
    </source>
</evidence>
<dbReference type="GO" id="GO:0005829">
    <property type="term" value="C:cytosol"/>
    <property type="evidence" value="ECO:0007669"/>
    <property type="project" value="TreeGrafter"/>
</dbReference>
<dbReference type="GO" id="GO:0043139">
    <property type="term" value="F:5'-3' DNA helicase activity"/>
    <property type="evidence" value="ECO:0007669"/>
    <property type="project" value="UniProtKB-EC"/>
</dbReference>
<comment type="catalytic activity">
    <reaction evidence="11">
        <text>ATP + H2O = ADP + phosphate + H(+)</text>
        <dbReference type="Rhea" id="RHEA:13065"/>
        <dbReference type="ChEBI" id="CHEBI:15377"/>
        <dbReference type="ChEBI" id="CHEBI:15378"/>
        <dbReference type="ChEBI" id="CHEBI:30616"/>
        <dbReference type="ChEBI" id="CHEBI:43474"/>
        <dbReference type="ChEBI" id="CHEBI:456216"/>
        <dbReference type="EC" id="5.6.2.3"/>
    </reaction>
</comment>
<evidence type="ECO:0000256" key="4">
    <source>
        <dbReference type="ARBA" id="ARBA00022741"/>
    </source>
</evidence>
<dbReference type="EC" id="5.6.2.3" evidence="10"/>
<dbReference type="Proteomes" id="UP000572984">
    <property type="component" value="Unassembled WGS sequence"/>
</dbReference>
<dbReference type="RefSeq" id="WP_181052433.1">
    <property type="nucleotide sequence ID" value="NZ_JACDXJ010000001.1"/>
</dbReference>
<evidence type="ECO:0000256" key="7">
    <source>
        <dbReference type="ARBA" id="ARBA00022840"/>
    </source>
</evidence>
<dbReference type="PANTHER" id="PTHR30153:SF2">
    <property type="entry name" value="REPLICATIVE DNA HELICASE"/>
    <property type="match status" value="1"/>
</dbReference>
<keyword evidence="6" id="KW-0347">Helicase</keyword>
<dbReference type="CDD" id="cd00984">
    <property type="entry name" value="DnaB_C"/>
    <property type="match status" value="1"/>
</dbReference>
<dbReference type="InterPro" id="IPR007694">
    <property type="entry name" value="DNA_helicase_DnaB-like_C"/>
</dbReference>
<dbReference type="PROSITE" id="PS51199">
    <property type="entry name" value="SF4_HELICASE"/>
    <property type="match status" value="1"/>
</dbReference>
<accession>A0A838BPT4</accession>
<keyword evidence="14" id="KW-1185">Reference proteome</keyword>
<dbReference type="Gene3D" id="1.10.860.10">
    <property type="entry name" value="DNAb Helicase, Chain A"/>
    <property type="match status" value="1"/>
</dbReference>
<dbReference type="InterPro" id="IPR027417">
    <property type="entry name" value="P-loop_NTPase"/>
</dbReference>
<keyword evidence="7" id="KW-0067">ATP-binding</keyword>
<dbReference type="Pfam" id="PF03796">
    <property type="entry name" value="DnaB_C"/>
    <property type="match status" value="1"/>
</dbReference>
<protein>
    <recommendedName>
        <fullName evidence="10">DNA 5'-3' helicase</fullName>
        <ecNumber evidence="10">5.6.2.3</ecNumber>
    </recommendedName>
</protein>
<keyword evidence="9" id="KW-0413">Isomerase</keyword>
<gene>
    <name evidence="13" type="ORF">H0S73_12320</name>
</gene>
<dbReference type="InterPro" id="IPR036185">
    <property type="entry name" value="DNA_heli_DnaB-like_N_sf"/>
</dbReference>
<dbReference type="Pfam" id="PF00772">
    <property type="entry name" value="DnaB"/>
    <property type="match status" value="1"/>
</dbReference>
<organism evidence="13 14">
    <name type="scientific">Microvirga mediterraneensis</name>
    <dbReference type="NCBI Taxonomy" id="2754695"/>
    <lineage>
        <taxon>Bacteria</taxon>
        <taxon>Pseudomonadati</taxon>
        <taxon>Pseudomonadota</taxon>
        <taxon>Alphaproteobacteria</taxon>
        <taxon>Hyphomicrobiales</taxon>
        <taxon>Methylobacteriaceae</taxon>
        <taxon>Microvirga</taxon>
    </lineage>
</organism>
<comment type="similarity">
    <text evidence="1">Belongs to the helicase family. DnaB subfamily.</text>
</comment>
<keyword evidence="2" id="KW-0639">Primosome</keyword>
<keyword evidence="4" id="KW-0547">Nucleotide-binding</keyword>
<evidence type="ECO:0000313" key="14">
    <source>
        <dbReference type="Proteomes" id="UP000572984"/>
    </source>
</evidence>